<evidence type="ECO:0000313" key="1">
    <source>
        <dbReference type="EMBL" id="UXH45819.1"/>
    </source>
</evidence>
<keyword evidence="2" id="KW-1185">Reference proteome</keyword>
<protein>
    <submittedName>
        <fullName evidence="1">Beta-lactamase family protein</fullName>
    </submittedName>
</protein>
<organism evidence="1 2">
    <name type="scientific">Rossellomorea vietnamensis</name>
    <dbReference type="NCBI Taxonomy" id="218284"/>
    <lineage>
        <taxon>Bacteria</taxon>
        <taxon>Bacillati</taxon>
        <taxon>Bacillota</taxon>
        <taxon>Bacilli</taxon>
        <taxon>Bacillales</taxon>
        <taxon>Bacillaceae</taxon>
        <taxon>Rossellomorea</taxon>
    </lineage>
</organism>
<accession>A0ACD4CBM7</accession>
<name>A0ACD4CBM7_9BACI</name>
<dbReference type="EMBL" id="CP104558">
    <property type="protein sequence ID" value="UXH45819.1"/>
    <property type="molecule type" value="Genomic_DNA"/>
</dbReference>
<sequence length="439" mass="49710">MKKYKIPGASLAIVQDGKLIYQEGFGEQSNGAPVTKDTMFTIGSVSKPITSLAIMKLVDDGRVDLDQEISQYLPHFHYRKDSSYQEVTIRQLLTHTSGISSYDGMVLADRNLRGEDAIATAVQELSGVSLNHEPGEVHEYSPANYLLLAKVIENVSYQSFTTFMDDEIFKRIGMYRTVSNYRDAEELGYQPGFQTWFGKPIKSKGFMDDSGAPYGYMVSTSDDISRFIRFMLDGGGGLLSEKTFSMYTSPQVHRKEDMYYGYGWRISANADDSYYFHGGETPDSRSELFINPNGNYGFILLTNKNNFSEVHSTIWMRDGIKKILENGTMPEVKPVNHHLQWIVCSITVFIFLLCVWNISRLRTKAAIKKRVWIFIGSLSLLLAIGIIPLLSYFFSTPWHSINLYAPDIAFIIKLLVGTFTLNGVLLLMISLLKRNEARH</sequence>
<evidence type="ECO:0000313" key="2">
    <source>
        <dbReference type="Proteomes" id="UP001064027"/>
    </source>
</evidence>
<proteinExistence type="predicted"/>
<dbReference type="Proteomes" id="UP001064027">
    <property type="component" value="Chromosome"/>
</dbReference>
<gene>
    <name evidence="1" type="ORF">N5C46_07040</name>
</gene>
<reference evidence="1" key="1">
    <citation type="submission" date="2022-09" db="EMBL/GenBank/DDBJ databases">
        <title>Complete genome sequence of Rossellomorea vietnamensis strain RL-WG62, a newly isolated PGPR with the potential for plant salinity stress alleviation.</title>
        <authorList>
            <person name="Ren L."/>
            <person name="Wang G."/>
            <person name="Hu H."/>
        </authorList>
    </citation>
    <scope>NUCLEOTIDE SEQUENCE</scope>
    <source>
        <strain evidence="1">RL-WG62</strain>
    </source>
</reference>